<comment type="caution">
    <text evidence="2">The sequence shown here is derived from an EMBL/GenBank/DDBJ whole genome shotgun (WGS) entry which is preliminary data.</text>
</comment>
<evidence type="ECO:0000313" key="3">
    <source>
        <dbReference type="Proteomes" id="UP000616595"/>
    </source>
</evidence>
<keyword evidence="1" id="KW-0812">Transmembrane</keyword>
<sequence>MTLGDWMLTLLLTYIPVVNLIMLIIWSVDEKTNVNKKHFAWASLIFMGIGVVLSIIFSSIVVAILASAMHSMRYY</sequence>
<keyword evidence="1" id="KW-0472">Membrane</keyword>
<dbReference type="OrthoDB" id="1778713at2"/>
<organism evidence="2 3">
    <name type="scientific">Acetobacterium paludosum</name>
    <dbReference type="NCBI Taxonomy" id="52693"/>
    <lineage>
        <taxon>Bacteria</taxon>
        <taxon>Bacillati</taxon>
        <taxon>Bacillota</taxon>
        <taxon>Clostridia</taxon>
        <taxon>Eubacteriales</taxon>
        <taxon>Eubacteriaceae</taxon>
        <taxon>Acetobacterium</taxon>
    </lineage>
</organism>
<feature type="transmembrane region" description="Helical" evidence="1">
    <location>
        <begin position="6"/>
        <end position="28"/>
    </location>
</feature>
<reference evidence="2" key="2">
    <citation type="submission" date="2020-10" db="EMBL/GenBank/DDBJ databases">
        <title>Comparative genomics of the Acetobacterium genus.</title>
        <authorList>
            <person name="Marshall C."/>
            <person name="May H."/>
            <person name="Norman S."/>
        </authorList>
    </citation>
    <scope>NUCLEOTIDE SEQUENCE</scope>
    <source>
        <strain evidence="2">DER-2019</strain>
    </source>
</reference>
<dbReference type="EMBL" id="WJBD01000026">
    <property type="protein sequence ID" value="MBC3889836.1"/>
    <property type="molecule type" value="Genomic_DNA"/>
</dbReference>
<evidence type="ECO:0000256" key="1">
    <source>
        <dbReference type="SAM" id="Phobius"/>
    </source>
</evidence>
<dbReference type="AlphaFoldDB" id="A0A923KYL8"/>
<gene>
    <name evidence="2" type="ORF">GH810_16145</name>
</gene>
<accession>A0A923KYL8</accession>
<name>A0A923KYL8_9FIRM</name>
<reference evidence="2" key="1">
    <citation type="submission" date="2019-10" db="EMBL/GenBank/DDBJ databases">
        <authorList>
            <person name="Ross D.E."/>
            <person name="Gulliver D."/>
        </authorList>
    </citation>
    <scope>NUCLEOTIDE SEQUENCE</scope>
    <source>
        <strain evidence="2">DER-2019</strain>
    </source>
</reference>
<keyword evidence="3" id="KW-1185">Reference proteome</keyword>
<dbReference type="Proteomes" id="UP000616595">
    <property type="component" value="Unassembled WGS sequence"/>
</dbReference>
<feature type="transmembrane region" description="Helical" evidence="1">
    <location>
        <begin position="40"/>
        <end position="66"/>
    </location>
</feature>
<protein>
    <submittedName>
        <fullName evidence="2">Uncharacterized protein</fullName>
    </submittedName>
</protein>
<evidence type="ECO:0000313" key="2">
    <source>
        <dbReference type="EMBL" id="MBC3889836.1"/>
    </source>
</evidence>
<keyword evidence="1" id="KW-1133">Transmembrane helix</keyword>
<proteinExistence type="predicted"/>